<evidence type="ECO:0000313" key="2">
    <source>
        <dbReference type="Proteomes" id="UP001596337"/>
    </source>
</evidence>
<reference evidence="2" key="1">
    <citation type="journal article" date="2019" name="Int. J. Syst. Evol. Microbiol.">
        <title>The Global Catalogue of Microorganisms (GCM) 10K type strain sequencing project: providing services to taxonomists for standard genome sequencing and annotation.</title>
        <authorList>
            <consortium name="The Broad Institute Genomics Platform"/>
            <consortium name="The Broad Institute Genome Sequencing Center for Infectious Disease"/>
            <person name="Wu L."/>
            <person name="Ma J."/>
        </authorList>
    </citation>
    <scope>NUCLEOTIDE SEQUENCE [LARGE SCALE GENOMIC DNA]</scope>
    <source>
        <strain evidence="2">KCTC 32255</strain>
    </source>
</reference>
<sequence length="114" mass="12942">MDQRHLGHEPEPSKRPRWCRTGDAYFPHAALVDGQWWVLRLNAFPDHPMWTLFVDGDRRFDLDETPSAWGQSAIKKSNPVLDSQTTAKALAPIRHFVAYGSEVGQTCDNLFCCG</sequence>
<protein>
    <submittedName>
        <fullName evidence="1">Uncharacterized protein</fullName>
    </submittedName>
</protein>
<keyword evidence="2" id="KW-1185">Reference proteome</keyword>
<comment type="caution">
    <text evidence="1">The sequence shown here is derived from an EMBL/GenBank/DDBJ whole genome shotgun (WGS) entry which is preliminary data.</text>
</comment>
<dbReference type="Proteomes" id="UP001596337">
    <property type="component" value="Unassembled WGS sequence"/>
</dbReference>
<name>A0ABW2BU34_9PSEU</name>
<dbReference type="EMBL" id="JBHSXX010000001">
    <property type="protein sequence ID" value="MFC6865668.1"/>
    <property type="molecule type" value="Genomic_DNA"/>
</dbReference>
<proteinExistence type="predicted"/>
<gene>
    <name evidence="1" type="ORF">ACFQGD_00750</name>
</gene>
<evidence type="ECO:0000313" key="1">
    <source>
        <dbReference type="EMBL" id="MFC6865668.1"/>
    </source>
</evidence>
<accession>A0ABW2BU34</accession>
<organism evidence="1 2">
    <name type="scientific">Haloechinothrix salitolerans</name>
    <dbReference type="NCBI Taxonomy" id="926830"/>
    <lineage>
        <taxon>Bacteria</taxon>
        <taxon>Bacillati</taxon>
        <taxon>Actinomycetota</taxon>
        <taxon>Actinomycetes</taxon>
        <taxon>Pseudonocardiales</taxon>
        <taxon>Pseudonocardiaceae</taxon>
        <taxon>Haloechinothrix</taxon>
    </lineage>
</organism>
<dbReference type="RefSeq" id="WP_345392185.1">
    <property type="nucleotide sequence ID" value="NZ_BAABLA010000007.1"/>
</dbReference>